<name>A0A315Z5Q7_SEDFL</name>
<accession>A0A315Z5Q7</accession>
<keyword evidence="3" id="KW-1185">Reference proteome</keyword>
<feature type="chain" id="PRO_5016359222" description="Dual-action HEIGH metallo-peptidase" evidence="1">
    <location>
        <begin position="24"/>
        <end position="274"/>
    </location>
</feature>
<organism evidence="2 3">
    <name type="scientific">Sediminitomix flava</name>
    <dbReference type="NCBI Taxonomy" id="379075"/>
    <lineage>
        <taxon>Bacteria</taxon>
        <taxon>Pseudomonadati</taxon>
        <taxon>Bacteroidota</taxon>
        <taxon>Cytophagia</taxon>
        <taxon>Cytophagales</taxon>
        <taxon>Flammeovirgaceae</taxon>
        <taxon>Sediminitomix</taxon>
    </lineage>
</organism>
<dbReference type="EMBL" id="QGDO01000006">
    <property type="protein sequence ID" value="PWJ39187.1"/>
    <property type="molecule type" value="Genomic_DNA"/>
</dbReference>
<dbReference type="GO" id="GO:0008237">
    <property type="term" value="F:metallopeptidase activity"/>
    <property type="evidence" value="ECO:0007669"/>
    <property type="project" value="InterPro"/>
</dbReference>
<reference evidence="2 3" key="1">
    <citation type="submission" date="2018-03" db="EMBL/GenBank/DDBJ databases">
        <title>Genomic Encyclopedia of Archaeal and Bacterial Type Strains, Phase II (KMG-II): from individual species to whole genera.</title>
        <authorList>
            <person name="Goeker M."/>
        </authorList>
    </citation>
    <scope>NUCLEOTIDE SEQUENCE [LARGE SCALE GENOMIC DNA]</scope>
    <source>
        <strain evidence="2 3">DSM 28229</strain>
    </source>
</reference>
<dbReference type="InterPro" id="IPR024079">
    <property type="entry name" value="MetalloPept_cat_dom_sf"/>
</dbReference>
<evidence type="ECO:0000256" key="1">
    <source>
        <dbReference type="SAM" id="SignalP"/>
    </source>
</evidence>
<protein>
    <recommendedName>
        <fullName evidence="4">Dual-action HEIGH metallo-peptidase</fullName>
    </recommendedName>
</protein>
<evidence type="ECO:0000313" key="2">
    <source>
        <dbReference type="EMBL" id="PWJ39187.1"/>
    </source>
</evidence>
<comment type="caution">
    <text evidence="2">The sequence shown here is derived from an EMBL/GenBank/DDBJ whole genome shotgun (WGS) entry which is preliminary data.</text>
</comment>
<dbReference type="RefSeq" id="WP_146201738.1">
    <property type="nucleotide sequence ID" value="NZ_QGDO01000006.1"/>
</dbReference>
<dbReference type="OrthoDB" id="1121673at2"/>
<gene>
    <name evidence="2" type="ORF">BC781_10688</name>
</gene>
<sequence length="274" mass="30344">MMGKIRNLAFTIFSFLSLSLLSACSDSSDGDINIASDFENSRTYFSTSTSVELEVVYEPDAAPLTEDTFGGGIPIWGITQANIEEVFSDRPLPVFVNVPTSLSQMTQVPTQNKTRWTVEDILQFTDDFRRNRSSAIQTYFFVAFVNGIFVNNDGVEQPSTIGLNVTGTPICFIFKDVVSAGSSGDNNALVAFLEQSTLVHELGHAFGYVNNGIPLASDHWDEENGAHCTNENCVMFWLNEGVRNLTQFVEQYMDSGSLILYGEECILDAREYLP</sequence>
<dbReference type="Proteomes" id="UP000245535">
    <property type="component" value="Unassembled WGS sequence"/>
</dbReference>
<dbReference type="AlphaFoldDB" id="A0A315Z5Q7"/>
<feature type="signal peptide" evidence="1">
    <location>
        <begin position="1"/>
        <end position="23"/>
    </location>
</feature>
<dbReference type="SUPFAM" id="SSF55486">
    <property type="entry name" value="Metalloproteases ('zincins'), catalytic domain"/>
    <property type="match status" value="1"/>
</dbReference>
<dbReference type="PROSITE" id="PS51257">
    <property type="entry name" value="PROKAR_LIPOPROTEIN"/>
    <property type="match status" value="1"/>
</dbReference>
<proteinExistence type="predicted"/>
<dbReference type="Gene3D" id="3.40.390.10">
    <property type="entry name" value="Collagenase (Catalytic Domain)"/>
    <property type="match status" value="1"/>
</dbReference>
<evidence type="ECO:0008006" key="4">
    <source>
        <dbReference type="Google" id="ProtNLM"/>
    </source>
</evidence>
<evidence type="ECO:0000313" key="3">
    <source>
        <dbReference type="Proteomes" id="UP000245535"/>
    </source>
</evidence>
<keyword evidence="1" id="KW-0732">Signal</keyword>